<sequence length="244" mass="28284">MKMETLPEEIIKLIFDYCKVETLKTIACCNKFLKELVTPHLWHTIFVHLPIKEDEVVSKLDNLKHARALTFHENRKKDDENEDATIQNLTRVLNSCKSSRVETIIIQCKRFYYHFFNENIIAILSTFKNVRNLNLRLHYQEMNEDVVLYILKLKNLRELLIPNVVLITKSFEKLAERNELQKLHINGTVNKTTKLIGQCTNLKALTINSDRSGPGQNISPLSSLINLELLELTGFHLEGTPCIN</sequence>
<dbReference type="OrthoDB" id="5224238at2759"/>
<dbReference type="InterPro" id="IPR032675">
    <property type="entry name" value="LRR_dom_sf"/>
</dbReference>
<evidence type="ECO:0000313" key="3">
    <source>
        <dbReference type="Proteomes" id="UP000594262"/>
    </source>
</evidence>
<protein>
    <recommendedName>
        <fullName evidence="1">F-box domain-containing protein</fullName>
    </recommendedName>
</protein>
<dbReference type="SUPFAM" id="SSF52047">
    <property type="entry name" value="RNI-like"/>
    <property type="match status" value="1"/>
</dbReference>
<dbReference type="PROSITE" id="PS50181">
    <property type="entry name" value="FBOX"/>
    <property type="match status" value="1"/>
</dbReference>
<evidence type="ECO:0000259" key="1">
    <source>
        <dbReference type="PROSITE" id="PS50181"/>
    </source>
</evidence>
<dbReference type="Gene3D" id="3.80.10.10">
    <property type="entry name" value="Ribonuclease Inhibitor"/>
    <property type="match status" value="1"/>
</dbReference>
<dbReference type="InterPro" id="IPR036047">
    <property type="entry name" value="F-box-like_dom_sf"/>
</dbReference>
<dbReference type="SUPFAM" id="SSF81383">
    <property type="entry name" value="F-box domain"/>
    <property type="match status" value="1"/>
</dbReference>
<dbReference type="EnsemblMetazoa" id="CLYHEMT005216.1">
    <property type="protein sequence ID" value="CLYHEMP005216.1"/>
    <property type="gene ID" value="CLYHEMG005216"/>
</dbReference>
<accession>A0A7M5V2W2</accession>
<keyword evidence="3" id="KW-1185">Reference proteome</keyword>
<organism evidence="2 3">
    <name type="scientific">Clytia hemisphaerica</name>
    <dbReference type="NCBI Taxonomy" id="252671"/>
    <lineage>
        <taxon>Eukaryota</taxon>
        <taxon>Metazoa</taxon>
        <taxon>Cnidaria</taxon>
        <taxon>Hydrozoa</taxon>
        <taxon>Hydroidolina</taxon>
        <taxon>Leptothecata</taxon>
        <taxon>Obeliida</taxon>
        <taxon>Clytiidae</taxon>
        <taxon>Clytia</taxon>
    </lineage>
</organism>
<reference evidence="2" key="1">
    <citation type="submission" date="2021-01" db="UniProtKB">
        <authorList>
            <consortium name="EnsemblMetazoa"/>
        </authorList>
    </citation>
    <scope>IDENTIFICATION</scope>
</reference>
<dbReference type="AlphaFoldDB" id="A0A7M5V2W2"/>
<dbReference type="InterPro" id="IPR001810">
    <property type="entry name" value="F-box_dom"/>
</dbReference>
<evidence type="ECO:0000313" key="2">
    <source>
        <dbReference type="EnsemblMetazoa" id="CLYHEMP005216.1"/>
    </source>
</evidence>
<proteinExistence type="predicted"/>
<name>A0A7M5V2W2_9CNID</name>
<feature type="domain" description="F-box" evidence="1">
    <location>
        <begin position="1"/>
        <end position="45"/>
    </location>
</feature>
<dbReference type="Proteomes" id="UP000594262">
    <property type="component" value="Unplaced"/>
</dbReference>